<dbReference type="GO" id="GO:0007155">
    <property type="term" value="P:cell adhesion"/>
    <property type="evidence" value="ECO:0007669"/>
    <property type="project" value="UniProtKB-KW"/>
</dbReference>
<dbReference type="AlphaFoldDB" id="A0AAW1LBK6"/>
<dbReference type="InterPro" id="IPR000225">
    <property type="entry name" value="Armadillo"/>
</dbReference>
<dbReference type="Pfam" id="PF00514">
    <property type="entry name" value="Arm"/>
    <property type="match status" value="1"/>
</dbReference>
<evidence type="ECO:0000313" key="9">
    <source>
        <dbReference type="Proteomes" id="UP001458880"/>
    </source>
</evidence>
<evidence type="ECO:0000256" key="7">
    <source>
        <dbReference type="SAM" id="MobiDB-lite"/>
    </source>
</evidence>
<dbReference type="InterPro" id="IPR013284">
    <property type="entry name" value="Beta-catenin"/>
</dbReference>
<organism evidence="8 9">
    <name type="scientific">Popillia japonica</name>
    <name type="common">Japanese beetle</name>
    <dbReference type="NCBI Taxonomy" id="7064"/>
    <lineage>
        <taxon>Eukaryota</taxon>
        <taxon>Metazoa</taxon>
        <taxon>Ecdysozoa</taxon>
        <taxon>Arthropoda</taxon>
        <taxon>Hexapoda</taxon>
        <taxon>Insecta</taxon>
        <taxon>Pterygota</taxon>
        <taxon>Neoptera</taxon>
        <taxon>Endopterygota</taxon>
        <taxon>Coleoptera</taxon>
        <taxon>Polyphaga</taxon>
        <taxon>Scarabaeiformia</taxon>
        <taxon>Scarabaeidae</taxon>
        <taxon>Rutelinae</taxon>
        <taxon>Popillia</taxon>
    </lineage>
</organism>
<keyword evidence="3" id="KW-0879">Wnt signaling pathway</keyword>
<dbReference type="SMART" id="SM00185">
    <property type="entry name" value="ARM"/>
    <property type="match status" value="4"/>
</dbReference>
<dbReference type="EMBL" id="JASPKY010000120">
    <property type="protein sequence ID" value="KAK9732274.1"/>
    <property type="molecule type" value="Genomic_DNA"/>
</dbReference>
<evidence type="ECO:0000256" key="6">
    <source>
        <dbReference type="PROSITE-ProRule" id="PRU00259"/>
    </source>
</evidence>
<feature type="region of interest" description="Disordered" evidence="7">
    <location>
        <begin position="240"/>
        <end position="259"/>
    </location>
</feature>
<dbReference type="PROSITE" id="PS50176">
    <property type="entry name" value="ARM_REPEAT"/>
    <property type="match status" value="1"/>
</dbReference>
<evidence type="ECO:0000313" key="8">
    <source>
        <dbReference type="EMBL" id="KAK9732274.1"/>
    </source>
</evidence>
<evidence type="ECO:0000256" key="3">
    <source>
        <dbReference type="ARBA" id="ARBA00022687"/>
    </source>
</evidence>
<dbReference type="GO" id="GO:0005886">
    <property type="term" value="C:plasma membrane"/>
    <property type="evidence" value="ECO:0007669"/>
    <property type="project" value="UniProtKB-SubCell"/>
</dbReference>
<dbReference type="InterPro" id="IPR016024">
    <property type="entry name" value="ARM-type_fold"/>
</dbReference>
<dbReference type="Proteomes" id="UP001458880">
    <property type="component" value="Unassembled WGS sequence"/>
</dbReference>
<gene>
    <name evidence="8" type="ORF">QE152_g12973</name>
</gene>
<reference evidence="8 9" key="1">
    <citation type="journal article" date="2024" name="BMC Genomics">
        <title>De novo assembly and annotation of Popillia japonica's genome with initial clues to its potential as an invasive pest.</title>
        <authorList>
            <person name="Cucini C."/>
            <person name="Boschi S."/>
            <person name="Funari R."/>
            <person name="Cardaioli E."/>
            <person name="Iannotti N."/>
            <person name="Marturano G."/>
            <person name="Paoli F."/>
            <person name="Bruttini M."/>
            <person name="Carapelli A."/>
            <person name="Frati F."/>
            <person name="Nardi F."/>
        </authorList>
    </citation>
    <scope>NUCLEOTIDE SEQUENCE [LARGE SCALE GENOMIC DNA]</scope>
    <source>
        <strain evidence="8">DMR45628</strain>
    </source>
</reference>
<dbReference type="SUPFAM" id="SSF48371">
    <property type="entry name" value="ARM repeat"/>
    <property type="match status" value="1"/>
</dbReference>
<name>A0AAW1LBK6_POPJA</name>
<evidence type="ECO:0000256" key="4">
    <source>
        <dbReference type="ARBA" id="ARBA00022716"/>
    </source>
</evidence>
<keyword evidence="9" id="KW-1185">Reference proteome</keyword>
<feature type="repeat" description="ARM" evidence="6">
    <location>
        <begin position="120"/>
        <end position="162"/>
    </location>
</feature>
<sequence>MIEQEGATAPLTELLHSRNEGVATYAAAVLFRMSEDKPQDYKKRLSMELTNSLFREENLWNADLGMGPDLQRASVASGGNQASGTYADGVRMEEIVEGTVGALHILARESHNRAIIRQQSVIPIFVQLLFNDIENIQRVAAGVLCELAADKEGAEMIEQEGATAPLTELLHSRNEGVATYAAAVLFRMSEDKPQDYKKRLSMELTNSLFREENLWNADLGMGPDLQDILSPDQPYDNLYGQGPPSVHSSHGGRPYQQQGYDQIPIDMQGLEIGSHGGGNGSTYSAIDAMDVGSADPDINFDHIEQLPTPPQDNNQVAAWYDTDL</sequence>
<accession>A0AAW1LBK6</accession>
<keyword evidence="4" id="KW-0709">Segmentation polarity protein</keyword>
<comment type="caution">
    <text evidence="8">The sequence shown here is derived from an EMBL/GenBank/DDBJ whole genome shotgun (WGS) entry which is preliminary data.</text>
</comment>
<dbReference type="InterPro" id="IPR011989">
    <property type="entry name" value="ARM-like"/>
</dbReference>
<comment type="subcellular location">
    <subcellularLocation>
        <location evidence="1">Cell membrane</location>
        <topology evidence="1">Peripheral membrane protein</topology>
        <orientation evidence="1">Cytoplasmic side</orientation>
    </subcellularLocation>
</comment>
<dbReference type="GO" id="GO:0007367">
    <property type="term" value="P:segment polarity determination"/>
    <property type="evidence" value="ECO:0007669"/>
    <property type="project" value="UniProtKB-KW"/>
</dbReference>
<evidence type="ECO:0000256" key="1">
    <source>
        <dbReference type="ARBA" id="ARBA00004413"/>
    </source>
</evidence>
<keyword evidence="4" id="KW-0217">Developmental protein</keyword>
<evidence type="ECO:0000256" key="2">
    <source>
        <dbReference type="ARBA" id="ARBA00022289"/>
    </source>
</evidence>
<dbReference type="Gene3D" id="1.25.10.10">
    <property type="entry name" value="Leucine-rich Repeat Variant"/>
    <property type="match status" value="2"/>
</dbReference>
<protein>
    <recommendedName>
        <fullName evidence="2">Armadillo segment polarity protein</fullName>
    </recommendedName>
</protein>
<keyword evidence="5" id="KW-0130">Cell adhesion</keyword>
<dbReference type="GO" id="GO:0016055">
    <property type="term" value="P:Wnt signaling pathway"/>
    <property type="evidence" value="ECO:0007669"/>
    <property type="project" value="UniProtKB-KW"/>
</dbReference>
<proteinExistence type="predicted"/>
<evidence type="ECO:0000256" key="5">
    <source>
        <dbReference type="ARBA" id="ARBA00022889"/>
    </source>
</evidence>
<dbReference type="PANTHER" id="PTHR45976">
    <property type="entry name" value="ARMADILLO SEGMENT POLARITY PROTEIN"/>
    <property type="match status" value="1"/>
</dbReference>
<dbReference type="GO" id="GO:0045296">
    <property type="term" value="F:cadherin binding"/>
    <property type="evidence" value="ECO:0007669"/>
    <property type="project" value="InterPro"/>
</dbReference>